<feature type="chain" id="PRO_5042282567" evidence="1">
    <location>
        <begin position="21"/>
        <end position="110"/>
    </location>
</feature>
<proteinExistence type="predicted"/>
<accession>A0AAE0M419</accession>
<dbReference type="Proteomes" id="UP001283341">
    <property type="component" value="Unassembled WGS sequence"/>
</dbReference>
<reference evidence="2" key="2">
    <citation type="submission" date="2023-06" db="EMBL/GenBank/DDBJ databases">
        <authorList>
            <consortium name="Lawrence Berkeley National Laboratory"/>
            <person name="Haridas S."/>
            <person name="Hensen N."/>
            <person name="Bonometti L."/>
            <person name="Westerberg I."/>
            <person name="Brannstrom I.O."/>
            <person name="Guillou S."/>
            <person name="Cros-Aarteil S."/>
            <person name="Calhoun S."/>
            <person name="Kuo A."/>
            <person name="Mondo S."/>
            <person name="Pangilinan J."/>
            <person name="Riley R."/>
            <person name="Labutti K."/>
            <person name="Andreopoulos B."/>
            <person name="Lipzen A."/>
            <person name="Chen C."/>
            <person name="Yanf M."/>
            <person name="Daum C."/>
            <person name="Ng V."/>
            <person name="Clum A."/>
            <person name="Steindorff A."/>
            <person name="Ohm R."/>
            <person name="Martin F."/>
            <person name="Silar P."/>
            <person name="Natvig D."/>
            <person name="Lalanne C."/>
            <person name="Gautier V."/>
            <person name="Ament-Velasquez S.L."/>
            <person name="Kruys A."/>
            <person name="Hutchinson M.I."/>
            <person name="Powell A.J."/>
            <person name="Barry K."/>
            <person name="Miller A.N."/>
            <person name="Grigoriev I.V."/>
            <person name="Debuchy R."/>
            <person name="Gladieux P."/>
            <person name="Thoren M.H."/>
            <person name="Johannesson H."/>
        </authorList>
    </citation>
    <scope>NUCLEOTIDE SEQUENCE</scope>
    <source>
        <strain evidence="2">CBS 118394</strain>
    </source>
</reference>
<evidence type="ECO:0000313" key="2">
    <source>
        <dbReference type="EMBL" id="KAK3317928.1"/>
    </source>
</evidence>
<dbReference type="EMBL" id="JAUEDM010000004">
    <property type="protein sequence ID" value="KAK3317928.1"/>
    <property type="molecule type" value="Genomic_DNA"/>
</dbReference>
<feature type="signal peptide" evidence="1">
    <location>
        <begin position="1"/>
        <end position="20"/>
    </location>
</feature>
<organism evidence="2 3">
    <name type="scientific">Apodospora peruviana</name>
    <dbReference type="NCBI Taxonomy" id="516989"/>
    <lineage>
        <taxon>Eukaryota</taxon>
        <taxon>Fungi</taxon>
        <taxon>Dikarya</taxon>
        <taxon>Ascomycota</taxon>
        <taxon>Pezizomycotina</taxon>
        <taxon>Sordariomycetes</taxon>
        <taxon>Sordariomycetidae</taxon>
        <taxon>Sordariales</taxon>
        <taxon>Lasiosphaeriaceae</taxon>
        <taxon>Apodospora</taxon>
    </lineage>
</organism>
<gene>
    <name evidence="2" type="ORF">B0H66DRAFT_639403</name>
</gene>
<keyword evidence="1" id="KW-0732">Signal</keyword>
<reference evidence="2" key="1">
    <citation type="journal article" date="2023" name="Mol. Phylogenet. Evol.">
        <title>Genome-scale phylogeny and comparative genomics of the fungal order Sordariales.</title>
        <authorList>
            <person name="Hensen N."/>
            <person name="Bonometti L."/>
            <person name="Westerberg I."/>
            <person name="Brannstrom I.O."/>
            <person name="Guillou S."/>
            <person name="Cros-Aarteil S."/>
            <person name="Calhoun S."/>
            <person name="Haridas S."/>
            <person name="Kuo A."/>
            <person name="Mondo S."/>
            <person name="Pangilinan J."/>
            <person name="Riley R."/>
            <person name="LaButti K."/>
            <person name="Andreopoulos B."/>
            <person name="Lipzen A."/>
            <person name="Chen C."/>
            <person name="Yan M."/>
            <person name="Daum C."/>
            <person name="Ng V."/>
            <person name="Clum A."/>
            <person name="Steindorff A."/>
            <person name="Ohm R.A."/>
            <person name="Martin F."/>
            <person name="Silar P."/>
            <person name="Natvig D.O."/>
            <person name="Lalanne C."/>
            <person name="Gautier V."/>
            <person name="Ament-Velasquez S.L."/>
            <person name="Kruys A."/>
            <person name="Hutchinson M.I."/>
            <person name="Powell A.J."/>
            <person name="Barry K."/>
            <person name="Miller A.N."/>
            <person name="Grigoriev I.V."/>
            <person name="Debuchy R."/>
            <person name="Gladieux P."/>
            <person name="Hiltunen Thoren M."/>
            <person name="Johannesson H."/>
        </authorList>
    </citation>
    <scope>NUCLEOTIDE SEQUENCE</scope>
    <source>
        <strain evidence="2">CBS 118394</strain>
    </source>
</reference>
<comment type="caution">
    <text evidence="2">The sequence shown here is derived from an EMBL/GenBank/DDBJ whole genome shotgun (WGS) entry which is preliminary data.</text>
</comment>
<protein>
    <submittedName>
        <fullName evidence="2">Uncharacterized protein</fullName>
    </submittedName>
</protein>
<evidence type="ECO:0000256" key="1">
    <source>
        <dbReference type="SAM" id="SignalP"/>
    </source>
</evidence>
<dbReference type="AlphaFoldDB" id="A0AAE0M419"/>
<keyword evidence="3" id="KW-1185">Reference proteome</keyword>
<sequence>MVNFAMPSAAALALASFTAAQFQISCSTSFASRCGSEWVRLGTPSNIRQLQDLVRETTGREPTADQARNMVFTCTLARVLEFTRACQAGQCIRGAGDGVDTCSGNELPWP</sequence>
<name>A0AAE0M419_9PEZI</name>
<evidence type="ECO:0000313" key="3">
    <source>
        <dbReference type="Proteomes" id="UP001283341"/>
    </source>
</evidence>